<keyword evidence="11 15" id="KW-0255">Endonuclease</keyword>
<keyword evidence="14 15" id="KW-0694">RNA-binding</keyword>
<comment type="subunit">
    <text evidence="4 15">Homodimer.</text>
</comment>
<dbReference type="PANTHER" id="PTHR11207">
    <property type="entry name" value="RIBONUCLEASE III"/>
    <property type="match status" value="1"/>
</dbReference>
<dbReference type="GO" id="GO:0006397">
    <property type="term" value="P:mRNA processing"/>
    <property type="evidence" value="ECO:0007669"/>
    <property type="project" value="UniProtKB-UniRule"/>
</dbReference>
<dbReference type="SUPFAM" id="SSF54768">
    <property type="entry name" value="dsRNA-binding domain-like"/>
    <property type="match status" value="1"/>
</dbReference>
<comment type="subcellular location">
    <subcellularLocation>
        <location evidence="2 15">Cytoplasm</location>
    </subcellularLocation>
</comment>
<dbReference type="GO" id="GO:0019843">
    <property type="term" value="F:rRNA binding"/>
    <property type="evidence" value="ECO:0007669"/>
    <property type="project" value="UniProtKB-KW"/>
</dbReference>
<dbReference type="RefSeq" id="WP_103115517.1">
    <property type="nucleotide sequence ID" value="NZ_PPFX01000019.1"/>
</dbReference>
<evidence type="ECO:0000256" key="11">
    <source>
        <dbReference type="ARBA" id="ARBA00022759"/>
    </source>
</evidence>
<evidence type="ECO:0000256" key="5">
    <source>
        <dbReference type="ARBA" id="ARBA00022490"/>
    </source>
</evidence>
<dbReference type="GO" id="GO:0010468">
    <property type="term" value="P:regulation of gene expression"/>
    <property type="evidence" value="ECO:0007669"/>
    <property type="project" value="TreeGrafter"/>
</dbReference>
<dbReference type="GO" id="GO:0006364">
    <property type="term" value="P:rRNA processing"/>
    <property type="evidence" value="ECO:0007669"/>
    <property type="project" value="UniProtKB-UniRule"/>
</dbReference>
<keyword evidence="7 15" id="KW-0507">mRNA processing</keyword>
<comment type="function">
    <text evidence="15">Digests double-stranded RNA. Involved in the processing of primary rRNA transcript to yield the immediate precursors to the large and small rRNAs (23S and 16S). Processes some mRNAs, and tRNAs when they are encoded in the rRNA operon. Processes pre-crRNA and tracrRNA of type II CRISPR loci if present in the organism.</text>
</comment>
<gene>
    <name evidence="15 18" type="primary">rnc</name>
    <name evidence="18" type="ORF">C2E25_09520</name>
</gene>
<evidence type="ECO:0000256" key="3">
    <source>
        <dbReference type="ARBA" id="ARBA00010183"/>
    </source>
</evidence>
<keyword evidence="10 15" id="KW-0479">Metal-binding</keyword>
<dbReference type="Gene3D" id="3.30.160.20">
    <property type="match status" value="1"/>
</dbReference>
<dbReference type="InterPro" id="IPR036389">
    <property type="entry name" value="RNase_III_sf"/>
</dbReference>
<dbReference type="InterPro" id="IPR011907">
    <property type="entry name" value="RNase_III"/>
</dbReference>
<feature type="domain" description="RNase III" evidence="17">
    <location>
        <begin position="1"/>
        <end position="130"/>
    </location>
</feature>
<dbReference type="GO" id="GO:0008033">
    <property type="term" value="P:tRNA processing"/>
    <property type="evidence" value="ECO:0007669"/>
    <property type="project" value="UniProtKB-KW"/>
</dbReference>
<comment type="caution">
    <text evidence="18">The sequence shown here is derived from an EMBL/GenBank/DDBJ whole genome shotgun (WGS) entry which is preliminary data.</text>
</comment>
<dbReference type="AlphaFoldDB" id="A0A2K2H9N2"/>
<feature type="active site" evidence="15">
    <location>
        <position position="119"/>
    </location>
</feature>
<dbReference type="InterPro" id="IPR014720">
    <property type="entry name" value="dsRBD_dom"/>
</dbReference>
<comment type="cofactor">
    <cofactor evidence="15">
        <name>Mg(2+)</name>
        <dbReference type="ChEBI" id="CHEBI:18420"/>
    </cofactor>
</comment>
<dbReference type="Pfam" id="PF14622">
    <property type="entry name" value="Ribonucleas_3_3"/>
    <property type="match status" value="1"/>
</dbReference>
<evidence type="ECO:0000256" key="1">
    <source>
        <dbReference type="ARBA" id="ARBA00000109"/>
    </source>
</evidence>
<dbReference type="GO" id="GO:0004525">
    <property type="term" value="F:ribonuclease III activity"/>
    <property type="evidence" value="ECO:0007669"/>
    <property type="project" value="UniProtKB-UniRule"/>
</dbReference>
<accession>A0A2K2H9N2</accession>
<evidence type="ECO:0000313" key="19">
    <source>
        <dbReference type="Proteomes" id="UP000236340"/>
    </source>
</evidence>
<dbReference type="CDD" id="cd10845">
    <property type="entry name" value="DSRM_RNAse_III_family"/>
    <property type="match status" value="1"/>
</dbReference>
<dbReference type="NCBIfam" id="TIGR02191">
    <property type="entry name" value="RNaseIII"/>
    <property type="match status" value="1"/>
</dbReference>
<dbReference type="PANTHER" id="PTHR11207:SF0">
    <property type="entry name" value="RIBONUCLEASE 3"/>
    <property type="match status" value="1"/>
</dbReference>
<dbReference type="HAMAP" id="MF_00104">
    <property type="entry name" value="RNase_III"/>
    <property type="match status" value="1"/>
</dbReference>
<keyword evidence="13 15" id="KW-0460">Magnesium</keyword>
<evidence type="ECO:0000256" key="13">
    <source>
        <dbReference type="ARBA" id="ARBA00022842"/>
    </source>
</evidence>
<dbReference type="SUPFAM" id="SSF69065">
    <property type="entry name" value="RNase III domain-like"/>
    <property type="match status" value="1"/>
</dbReference>
<feature type="binding site" evidence="15">
    <location>
        <position position="43"/>
    </location>
    <ligand>
        <name>Mg(2+)</name>
        <dbReference type="ChEBI" id="CHEBI:18420"/>
    </ligand>
</feature>
<reference evidence="18 19" key="1">
    <citation type="journal article" date="2018" name="Genome Announc.">
        <title>Genome Sequence of Geothermobacter sp. HR-1 Iron Reducer from the Loihi Seamount.</title>
        <authorList>
            <person name="Smith H."/>
            <person name="Abuyen K."/>
            <person name="Tremblay J."/>
            <person name="Savalia P."/>
            <person name="Perez-Rodriguez I."/>
            <person name="Emerson D."/>
            <person name="Tully B."/>
            <person name="Amend J."/>
        </authorList>
    </citation>
    <scope>NUCLEOTIDE SEQUENCE [LARGE SCALE GENOMIC DNA]</scope>
    <source>
        <strain evidence="18 19">HR-1</strain>
    </source>
</reference>
<dbReference type="GO" id="GO:0003725">
    <property type="term" value="F:double-stranded RNA binding"/>
    <property type="evidence" value="ECO:0007669"/>
    <property type="project" value="TreeGrafter"/>
</dbReference>
<name>A0A2K2H9N2_9BACT</name>
<dbReference type="SMART" id="SM00358">
    <property type="entry name" value="DSRM"/>
    <property type="match status" value="1"/>
</dbReference>
<dbReference type="Proteomes" id="UP000236340">
    <property type="component" value="Unassembled WGS sequence"/>
</dbReference>
<keyword evidence="9 15" id="KW-0540">Nuclease</keyword>
<feature type="binding site" evidence="15">
    <location>
        <position position="119"/>
    </location>
    <ligand>
        <name>Mg(2+)</name>
        <dbReference type="ChEBI" id="CHEBI:18420"/>
    </ligand>
</feature>
<keyword evidence="15" id="KW-0699">rRNA-binding</keyword>
<feature type="active site" evidence="15">
    <location>
        <position position="47"/>
    </location>
</feature>
<evidence type="ECO:0000256" key="8">
    <source>
        <dbReference type="ARBA" id="ARBA00022694"/>
    </source>
</evidence>
<feature type="binding site" evidence="15">
    <location>
        <position position="116"/>
    </location>
    <ligand>
        <name>Mg(2+)</name>
        <dbReference type="ChEBI" id="CHEBI:18420"/>
    </ligand>
</feature>
<dbReference type="SMART" id="SM00535">
    <property type="entry name" value="RIBOc"/>
    <property type="match status" value="1"/>
</dbReference>
<evidence type="ECO:0000256" key="10">
    <source>
        <dbReference type="ARBA" id="ARBA00022723"/>
    </source>
</evidence>
<evidence type="ECO:0000256" key="4">
    <source>
        <dbReference type="ARBA" id="ARBA00011738"/>
    </source>
</evidence>
<dbReference type="EMBL" id="PPFX01000019">
    <property type="protein sequence ID" value="PNU20016.1"/>
    <property type="molecule type" value="Genomic_DNA"/>
</dbReference>
<comment type="similarity">
    <text evidence="3">Belongs to the ribonuclease III family.</text>
</comment>
<dbReference type="FunFam" id="3.30.160.20:FF:000003">
    <property type="entry name" value="Ribonuclease 3"/>
    <property type="match status" value="1"/>
</dbReference>
<evidence type="ECO:0000256" key="14">
    <source>
        <dbReference type="ARBA" id="ARBA00022884"/>
    </source>
</evidence>
<evidence type="ECO:0000259" key="17">
    <source>
        <dbReference type="PROSITE" id="PS50142"/>
    </source>
</evidence>
<dbReference type="PROSITE" id="PS50142">
    <property type="entry name" value="RNASE_3_2"/>
    <property type="match status" value="1"/>
</dbReference>
<dbReference type="Gene3D" id="1.10.1520.10">
    <property type="entry name" value="Ribonuclease III domain"/>
    <property type="match status" value="1"/>
</dbReference>
<dbReference type="GO" id="GO:0005737">
    <property type="term" value="C:cytoplasm"/>
    <property type="evidence" value="ECO:0007669"/>
    <property type="project" value="UniProtKB-SubCell"/>
</dbReference>
<sequence>MDTLQQRLGHRFVDPSLLSQALTHKSYANEHRPEEAQDNERLEFLGDAVLDLVVSEALHSRRPLLSEGEMTRIRAEVVSEKGLSFLARDLGVGKRLRLGRGEELTGGRDKDSLLADATEALFGAVFCDGGFEAARKVILGLLEQLITRAIDTKSGLDAKTRLQEILQARHGLLPNYVLVGSEGPDHDRSYLVEVRFQGETIAAGRGRTKKQAEQQAAARALRQLDS</sequence>
<protein>
    <recommendedName>
        <fullName evidence="15">Ribonuclease 3</fullName>
        <ecNumber evidence="15">3.1.26.3</ecNumber>
    </recommendedName>
    <alternativeName>
        <fullName evidence="15">Ribonuclease III</fullName>
        <shortName evidence="15">RNase III</shortName>
    </alternativeName>
</protein>
<evidence type="ECO:0000313" key="18">
    <source>
        <dbReference type="EMBL" id="PNU20016.1"/>
    </source>
</evidence>
<dbReference type="GO" id="GO:0046872">
    <property type="term" value="F:metal ion binding"/>
    <property type="evidence" value="ECO:0007669"/>
    <property type="project" value="UniProtKB-KW"/>
</dbReference>
<keyword evidence="12 15" id="KW-0378">Hydrolase</keyword>
<proteinExistence type="inferred from homology"/>
<evidence type="ECO:0000256" key="15">
    <source>
        <dbReference type="HAMAP-Rule" id="MF_00104"/>
    </source>
</evidence>
<comment type="catalytic activity">
    <reaction evidence="1 15">
        <text>Endonucleolytic cleavage to 5'-phosphomonoester.</text>
        <dbReference type="EC" id="3.1.26.3"/>
    </reaction>
</comment>
<feature type="domain" description="DRBM" evidence="16">
    <location>
        <begin position="157"/>
        <end position="226"/>
    </location>
</feature>
<dbReference type="FunFam" id="1.10.1520.10:FF:000001">
    <property type="entry name" value="Ribonuclease 3"/>
    <property type="match status" value="1"/>
</dbReference>
<evidence type="ECO:0000256" key="7">
    <source>
        <dbReference type="ARBA" id="ARBA00022664"/>
    </source>
</evidence>
<keyword evidence="8 15" id="KW-0819">tRNA processing</keyword>
<dbReference type="PROSITE" id="PS50137">
    <property type="entry name" value="DS_RBD"/>
    <property type="match status" value="1"/>
</dbReference>
<dbReference type="Pfam" id="PF00035">
    <property type="entry name" value="dsrm"/>
    <property type="match status" value="1"/>
</dbReference>
<evidence type="ECO:0000256" key="2">
    <source>
        <dbReference type="ARBA" id="ARBA00004496"/>
    </source>
</evidence>
<keyword evidence="6 15" id="KW-0698">rRNA processing</keyword>
<organism evidence="18 19">
    <name type="scientific">Geothermobacter hydrogeniphilus</name>
    <dbReference type="NCBI Taxonomy" id="1969733"/>
    <lineage>
        <taxon>Bacteria</taxon>
        <taxon>Pseudomonadati</taxon>
        <taxon>Thermodesulfobacteriota</taxon>
        <taxon>Desulfuromonadia</taxon>
        <taxon>Desulfuromonadales</taxon>
        <taxon>Geothermobacteraceae</taxon>
        <taxon>Geothermobacter</taxon>
    </lineage>
</organism>
<evidence type="ECO:0000256" key="9">
    <source>
        <dbReference type="ARBA" id="ARBA00022722"/>
    </source>
</evidence>
<dbReference type="CDD" id="cd00593">
    <property type="entry name" value="RIBOc"/>
    <property type="match status" value="1"/>
</dbReference>
<dbReference type="InterPro" id="IPR000999">
    <property type="entry name" value="RNase_III_dom"/>
</dbReference>
<dbReference type="PROSITE" id="PS00517">
    <property type="entry name" value="RNASE_3_1"/>
    <property type="match status" value="1"/>
</dbReference>
<dbReference type="OrthoDB" id="9805026at2"/>
<evidence type="ECO:0000256" key="6">
    <source>
        <dbReference type="ARBA" id="ARBA00022552"/>
    </source>
</evidence>
<dbReference type="GO" id="GO:0042802">
    <property type="term" value="F:identical protein binding"/>
    <property type="evidence" value="ECO:0007669"/>
    <property type="project" value="UniProtKB-ARBA"/>
</dbReference>
<dbReference type="EC" id="3.1.26.3" evidence="15"/>
<keyword evidence="5 15" id="KW-0963">Cytoplasm</keyword>
<evidence type="ECO:0000256" key="12">
    <source>
        <dbReference type="ARBA" id="ARBA00022801"/>
    </source>
</evidence>
<evidence type="ECO:0000259" key="16">
    <source>
        <dbReference type="PROSITE" id="PS50137"/>
    </source>
</evidence>